<feature type="chain" id="PRO_5016690044" evidence="9">
    <location>
        <begin position="29"/>
        <end position="558"/>
    </location>
</feature>
<dbReference type="InterPro" id="IPR051476">
    <property type="entry name" value="Bac_ResReg_Asp_Phosphatase"/>
</dbReference>
<keyword evidence="7" id="KW-0175">Coiled coil</keyword>
<keyword evidence="2" id="KW-0963">Cytoplasm</keyword>
<dbReference type="InterPro" id="IPR019734">
    <property type="entry name" value="TPR_rpt"/>
</dbReference>
<feature type="repeat" description="TPR" evidence="6">
    <location>
        <begin position="75"/>
        <end position="108"/>
    </location>
</feature>
<evidence type="ECO:0000256" key="2">
    <source>
        <dbReference type="ARBA" id="ARBA00022490"/>
    </source>
</evidence>
<dbReference type="GO" id="GO:0003677">
    <property type="term" value="F:DNA binding"/>
    <property type="evidence" value="ECO:0007669"/>
    <property type="project" value="InterPro"/>
</dbReference>
<evidence type="ECO:0000313" key="11">
    <source>
        <dbReference type="Proteomes" id="UP000254737"/>
    </source>
</evidence>
<dbReference type="STRING" id="343874.GCA_000805695_03362"/>
<evidence type="ECO:0000256" key="8">
    <source>
        <dbReference type="SAM" id="Phobius"/>
    </source>
</evidence>
<feature type="coiled-coil region" evidence="7">
    <location>
        <begin position="146"/>
        <end position="173"/>
    </location>
</feature>
<accession>A0A376J516</accession>
<dbReference type="PROSITE" id="PS50005">
    <property type="entry name" value="TPR"/>
    <property type="match status" value="1"/>
</dbReference>
<dbReference type="RefSeq" id="WP_115002266.1">
    <property type="nucleotide sequence ID" value="NZ_UFXS01000002.1"/>
</dbReference>
<keyword evidence="3" id="KW-0677">Repeat</keyword>
<sequence length="558" mass="66126">MFLNQIYLQKLKLLFLLAFTLISVLSNAQKNVETEIENYLKKSYEFVSVNLDSALLYNRKADDLIHNLPKNADKISVYKNLGNIYLERGDFVNSLNYFLKASKIVENKLIYEPNNQQYMTYEVELLIAVGNLELRQNNFDQTLGFYNRAKVRLEQIKNESKRLQFKLNILNNTAGVFLKKEEFNKALKYYELAQELNVKAKDEKLEASLLNNMGICYLENQEYVTSIFVLNKALEIRKKLDDQRGIAQCYNNLGKAYGLQKKYKESKYYLEEALKIGHNVGNTESVLYSLFSLKRLYQELNDYENAFKTLDEYNTLNKKVYNEESVKKMAQLELNYKLDKQKTIYSENLKRQEAEKKRTKLIYYSIGSCLFLFLILAILWIYLQKIKIKNINLLKEKLQLEHKNISLEKDFLKDELEFKNREITAKIMYLFKKNELINSIAERLVELKKKVMPENKKEIHEMIVEMRLKKDDEIWTEFETYFTKVNPDFYTKLNELCPNLTPNEKKLCAFLRLKMTTKEIATITYQSTNSINVSRFRLRKKLNIKGEDINLINFLENL</sequence>
<keyword evidence="9" id="KW-0732">Signal</keyword>
<dbReference type="AlphaFoldDB" id="A0A376J516"/>
<dbReference type="GO" id="GO:0005737">
    <property type="term" value="C:cytoplasm"/>
    <property type="evidence" value="ECO:0007669"/>
    <property type="project" value="UniProtKB-SubCell"/>
</dbReference>
<keyword evidence="8" id="KW-0472">Membrane</keyword>
<dbReference type="InterPro" id="IPR016032">
    <property type="entry name" value="Sig_transdc_resp-reg_C-effctor"/>
</dbReference>
<evidence type="ECO:0000256" key="3">
    <source>
        <dbReference type="ARBA" id="ARBA00022737"/>
    </source>
</evidence>
<evidence type="ECO:0000256" key="1">
    <source>
        <dbReference type="ARBA" id="ARBA00004496"/>
    </source>
</evidence>
<dbReference type="Pfam" id="PF13424">
    <property type="entry name" value="TPR_12"/>
    <property type="match status" value="1"/>
</dbReference>
<dbReference type="PANTHER" id="PTHR46630">
    <property type="entry name" value="TETRATRICOPEPTIDE REPEAT PROTEIN 29"/>
    <property type="match status" value="1"/>
</dbReference>
<evidence type="ECO:0000256" key="5">
    <source>
        <dbReference type="ARBA" id="ARBA00038253"/>
    </source>
</evidence>
<comment type="subcellular location">
    <subcellularLocation>
        <location evidence="1">Cytoplasm</location>
    </subcellularLocation>
</comment>
<evidence type="ECO:0000256" key="9">
    <source>
        <dbReference type="SAM" id="SignalP"/>
    </source>
</evidence>
<comment type="similarity">
    <text evidence="5">Belongs to the Rap family.</text>
</comment>
<evidence type="ECO:0000256" key="6">
    <source>
        <dbReference type="PROSITE-ProRule" id="PRU00339"/>
    </source>
</evidence>
<name>A0A376J516_9FLAO</name>
<dbReference type="SUPFAM" id="SSF46894">
    <property type="entry name" value="C-terminal effector domain of the bipartite response regulators"/>
    <property type="match status" value="1"/>
</dbReference>
<keyword evidence="4 6" id="KW-0802">TPR repeat</keyword>
<keyword evidence="8" id="KW-1133">Transmembrane helix</keyword>
<feature type="signal peptide" evidence="9">
    <location>
        <begin position="1"/>
        <end position="28"/>
    </location>
</feature>
<keyword evidence="8" id="KW-0812">Transmembrane</keyword>
<dbReference type="Proteomes" id="UP000254737">
    <property type="component" value="Unassembled WGS sequence"/>
</dbReference>
<feature type="transmembrane region" description="Helical" evidence="8">
    <location>
        <begin position="361"/>
        <end position="383"/>
    </location>
</feature>
<evidence type="ECO:0000256" key="7">
    <source>
        <dbReference type="SAM" id="Coils"/>
    </source>
</evidence>
<dbReference type="SUPFAM" id="SSF48452">
    <property type="entry name" value="TPR-like"/>
    <property type="match status" value="2"/>
</dbReference>
<dbReference type="InterPro" id="IPR011990">
    <property type="entry name" value="TPR-like_helical_dom_sf"/>
</dbReference>
<dbReference type="Gene3D" id="1.25.40.10">
    <property type="entry name" value="Tetratricopeptide repeat domain"/>
    <property type="match status" value="2"/>
</dbReference>
<evidence type="ECO:0000256" key="4">
    <source>
        <dbReference type="ARBA" id="ARBA00022803"/>
    </source>
</evidence>
<proteinExistence type="inferred from homology"/>
<gene>
    <name evidence="10" type="ORF">NCTC13456_03537</name>
</gene>
<evidence type="ECO:0000313" key="10">
    <source>
        <dbReference type="EMBL" id="STE54849.1"/>
    </source>
</evidence>
<dbReference type="PANTHER" id="PTHR46630:SF1">
    <property type="entry name" value="TETRATRICOPEPTIDE REPEAT PROTEIN 29"/>
    <property type="match status" value="1"/>
</dbReference>
<reference evidence="10 11" key="1">
    <citation type="submission" date="2018-06" db="EMBL/GenBank/DDBJ databases">
        <authorList>
            <consortium name="Pathogen Informatics"/>
            <person name="Doyle S."/>
        </authorList>
    </citation>
    <scope>NUCLEOTIDE SEQUENCE [LARGE SCALE GENOMIC DNA]</scope>
    <source>
        <strain evidence="10 11">NCTC13456</strain>
    </source>
</reference>
<organism evidence="10 11">
    <name type="scientific">Empedobacter falsenii</name>
    <dbReference type="NCBI Taxonomy" id="343874"/>
    <lineage>
        <taxon>Bacteria</taxon>
        <taxon>Pseudomonadati</taxon>
        <taxon>Bacteroidota</taxon>
        <taxon>Flavobacteriia</taxon>
        <taxon>Flavobacteriales</taxon>
        <taxon>Weeksellaceae</taxon>
        <taxon>Empedobacter</taxon>
    </lineage>
</organism>
<dbReference type="SMART" id="SM00028">
    <property type="entry name" value="TPR"/>
    <property type="match status" value="5"/>
</dbReference>
<protein>
    <submittedName>
        <fullName evidence="10">Predicted ATPase</fullName>
    </submittedName>
</protein>
<feature type="coiled-coil region" evidence="7">
    <location>
        <begin position="383"/>
        <end position="422"/>
    </location>
</feature>
<dbReference type="GO" id="GO:0006355">
    <property type="term" value="P:regulation of DNA-templated transcription"/>
    <property type="evidence" value="ECO:0007669"/>
    <property type="project" value="InterPro"/>
</dbReference>
<dbReference type="EMBL" id="UFXS01000002">
    <property type="protein sequence ID" value="STE54849.1"/>
    <property type="molecule type" value="Genomic_DNA"/>
</dbReference>